<keyword evidence="3" id="KW-1185">Reference proteome</keyword>
<evidence type="ECO:0000256" key="1">
    <source>
        <dbReference type="SAM" id="MobiDB-lite"/>
    </source>
</evidence>
<dbReference type="Proteomes" id="UP001066276">
    <property type="component" value="Chromosome 4_2"/>
</dbReference>
<accession>A0AAV7SGJ2</accession>
<dbReference type="AlphaFoldDB" id="A0AAV7SGJ2"/>
<organism evidence="2 3">
    <name type="scientific">Pleurodeles waltl</name>
    <name type="common">Iberian ribbed newt</name>
    <dbReference type="NCBI Taxonomy" id="8319"/>
    <lineage>
        <taxon>Eukaryota</taxon>
        <taxon>Metazoa</taxon>
        <taxon>Chordata</taxon>
        <taxon>Craniata</taxon>
        <taxon>Vertebrata</taxon>
        <taxon>Euteleostomi</taxon>
        <taxon>Amphibia</taxon>
        <taxon>Batrachia</taxon>
        <taxon>Caudata</taxon>
        <taxon>Salamandroidea</taxon>
        <taxon>Salamandridae</taxon>
        <taxon>Pleurodelinae</taxon>
        <taxon>Pleurodeles</taxon>
    </lineage>
</organism>
<reference evidence="2" key="1">
    <citation type="journal article" date="2022" name="bioRxiv">
        <title>Sequencing and chromosome-scale assembly of the giantPleurodeles waltlgenome.</title>
        <authorList>
            <person name="Brown T."/>
            <person name="Elewa A."/>
            <person name="Iarovenko S."/>
            <person name="Subramanian E."/>
            <person name="Araus A.J."/>
            <person name="Petzold A."/>
            <person name="Susuki M."/>
            <person name="Suzuki K.-i.T."/>
            <person name="Hayashi T."/>
            <person name="Toyoda A."/>
            <person name="Oliveira C."/>
            <person name="Osipova E."/>
            <person name="Leigh N.D."/>
            <person name="Simon A."/>
            <person name="Yun M.H."/>
        </authorList>
    </citation>
    <scope>NUCLEOTIDE SEQUENCE</scope>
    <source>
        <strain evidence="2">20211129_DDA</strain>
        <tissue evidence="2">Liver</tissue>
    </source>
</reference>
<feature type="region of interest" description="Disordered" evidence="1">
    <location>
        <begin position="106"/>
        <end position="134"/>
    </location>
</feature>
<evidence type="ECO:0000313" key="3">
    <source>
        <dbReference type="Proteomes" id="UP001066276"/>
    </source>
</evidence>
<sequence length="134" mass="14538">MAAPAWVKVQPGTGRMAVPAWVKAHPWTGCVAAWVKAHPGTSCLAQTASHDHLLPQAQVGPLATPILWGQQEPSPRLTATEGGEAGCQRQCENTPWIQMAWGGWRPRRSEGDRCHPLTPGGAEKDKKTRLHLVQ</sequence>
<dbReference type="EMBL" id="JANPWB010000008">
    <property type="protein sequence ID" value="KAJ1163185.1"/>
    <property type="molecule type" value="Genomic_DNA"/>
</dbReference>
<proteinExistence type="predicted"/>
<name>A0AAV7SGJ2_PLEWA</name>
<evidence type="ECO:0000313" key="2">
    <source>
        <dbReference type="EMBL" id="KAJ1163185.1"/>
    </source>
</evidence>
<comment type="caution">
    <text evidence="2">The sequence shown here is derived from an EMBL/GenBank/DDBJ whole genome shotgun (WGS) entry which is preliminary data.</text>
</comment>
<protein>
    <submittedName>
        <fullName evidence="2">Uncharacterized protein</fullName>
    </submittedName>
</protein>
<gene>
    <name evidence="2" type="ORF">NDU88_003648</name>
</gene>